<dbReference type="Gene3D" id="3.30.565.40">
    <property type="entry name" value="Fervidobacterium nodosum Rt17-B1 like"/>
    <property type="match status" value="1"/>
</dbReference>
<dbReference type="RefSeq" id="WP_252113167.1">
    <property type="nucleotide sequence ID" value="NZ_JAMSHT010000001.1"/>
</dbReference>
<dbReference type="Pfam" id="PF13739">
    <property type="entry name" value="PdaC"/>
    <property type="match status" value="1"/>
</dbReference>
<gene>
    <name evidence="4" type="ORF">NDO55_05395</name>
</gene>
<comment type="caution">
    <text evidence="4">The sequence shown here is derived from an EMBL/GenBank/DDBJ whole genome shotgun (WGS) entry which is preliminary data.</text>
</comment>
<feature type="region of interest" description="Disordered" evidence="1">
    <location>
        <begin position="29"/>
        <end position="52"/>
    </location>
</feature>
<protein>
    <submittedName>
        <fullName evidence="4">DUF4163 domain-containing protein</fullName>
    </submittedName>
</protein>
<evidence type="ECO:0000256" key="2">
    <source>
        <dbReference type="SAM" id="SignalP"/>
    </source>
</evidence>
<evidence type="ECO:0000313" key="5">
    <source>
        <dbReference type="Proteomes" id="UP001155128"/>
    </source>
</evidence>
<evidence type="ECO:0000259" key="3">
    <source>
        <dbReference type="Pfam" id="PF13739"/>
    </source>
</evidence>
<keyword evidence="5" id="KW-1185">Reference proteome</keyword>
<accession>A0A9X2EFX7</accession>
<feature type="domain" description="Deacetylase PdaC" evidence="3">
    <location>
        <begin position="65"/>
        <end position="153"/>
    </location>
</feature>
<feature type="compositionally biased region" description="Polar residues" evidence="1">
    <location>
        <begin position="32"/>
        <end position="43"/>
    </location>
</feature>
<name>A0A9X2EFX7_9SPHN</name>
<keyword evidence="2" id="KW-0732">Signal</keyword>
<dbReference type="EMBL" id="JAMSHT010000001">
    <property type="protein sequence ID" value="MCM8557253.1"/>
    <property type="molecule type" value="Genomic_DNA"/>
</dbReference>
<sequence>MVRAISAPRRVLLPIIGMAAFGLMACQDASETDGTQDPPSATMTDPPAPEAMQEQATAVRIEVEDDLVDYTYAWSAEAAAIPAIDTSFREQSDTALAELRRMAEDEAKFRSENGMEFGGLFGSTEWETAGQSERLLSLAGETAAYTGGAHPNSGAIALLWDREANDEITIRTLFGSDRSRDGALRDGFCEKLKAEQMDRRGVELEGSFGQCPGLEQIIIAPKDGDGDGLFERILMTASPYVAGPYAEGSYEIELPVDAAIRNAIAEPFRASFAAD</sequence>
<proteinExistence type="predicted"/>
<evidence type="ECO:0000256" key="1">
    <source>
        <dbReference type="SAM" id="MobiDB-lite"/>
    </source>
</evidence>
<dbReference type="InterPro" id="IPR025303">
    <property type="entry name" value="PdaC"/>
</dbReference>
<feature type="chain" id="PRO_5040864399" evidence="2">
    <location>
        <begin position="26"/>
        <end position="275"/>
    </location>
</feature>
<dbReference type="PROSITE" id="PS51257">
    <property type="entry name" value="PROKAR_LIPOPROTEIN"/>
    <property type="match status" value="1"/>
</dbReference>
<dbReference type="AlphaFoldDB" id="A0A9X2EFX7"/>
<dbReference type="Proteomes" id="UP001155128">
    <property type="component" value="Unassembled WGS sequence"/>
</dbReference>
<evidence type="ECO:0000313" key="4">
    <source>
        <dbReference type="EMBL" id="MCM8557253.1"/>
    </source>
</evidence>
<reference evidence="4" key="1">
    <citation type="submission" date="2022-06" db="EMBL/GenBank/DDBJ databases">
        <title>Sphingomicrobium sedimins sp. nov., a marine bacterium isolated from tidal flat.</title>
        <authorList>
            <person name="Kim C.-H."/>
            <person name="Yoo Y."/>
            <person name="Kim J.-J."/>
        </authorList>
    </citation>
    <scope>NUCLEOTIDE SEQUENCE</scope>
    <source>
        <strain evidence="4">GRR-S6-50</strain>
    </source>
</reference>
<feature type="signal peptide" evidence="2">
    <location>
        <begin position="1"/>
        <end position="25"/>
    </location>
</feature>
<organism evidence="4 5">
    <name type="scientific">Sphingomicrobium sediminis</name>
    <dbReference type="NCBI Taxonomy" id="2950949"/>
    <lineage>
        <taxon>Bacteria</taxon>
        <taxon>Pseudomonadati</taxon>
        <taxon>Pseudomonadota</taxon>
        <taxon>Alphaproteobacteria</taxon>
        <taxon>Sphingomonadales</taxon>
        <taxon>Sphingomonadaceae</taxon>
        <taxon>Sphingomicrobium</taxon>
    </lineage>
</organism>